<dbReference type="AlphaFoldDB" id="A0A5C6B702"/>
<dbReference type="InterPro" id="IPR032696">
    <property type="entry name" value="SQ_cyclase_C"/>
</dbReference>
<dbReference type="Gene3D" id="1.50.10.20">
    <property type="match status" value="1"/>
</dbReference>
<evidence type="ECO:0000256" key="1">
    <source>
        <dbReference type="SAM" id="SignalP"/>
    </source>
</evidence>
<feature type="chain" id="PRO_5022923566" description="Squalene cyclase C-terminal domain-containing protein" evidence="1">
    <location>
        <begin position="26"/>
        <end position="373"/>
    </location>
</feature>
<evidence type="ECO:0000313" key="4">
    <source>
        <dbReference type="Proteomes" id="UP000320735"/>
    </source>
</evidence>
<comment type="caution">
    <text evidence="3">The sequence shown here is derived from an EMBL/GenBank/DDBJ whole genome shotgun (WGS) entry which is preliminary data.</text>
</comment>
<sequence length="373" mass="41092" precursor="true">MKSSRFIAFAGPVVVVLMSASTTLAQTDYQYQYDDILVPAASADEPVAAAFSTDKAATYLQQSAAAWIGTRKCIACHTTGVHLVTRPALSASLGKPEDNLRQFALEQIIDLKMMKRETLLKGVNPVKVVYAAGGLAEWDAHITGQLSPETIDAFSFLFEIQLENGTWANTDCWPPYESDTYHVATAAAMALATAPGYLQNPPDEQAKAGISKLKQFLRSETPPHDYGKTLLLWASTRMPDLIDETQKQELIEMLLSHQREDGGWSIRSFAAPESWGKGNRAEKLRSEPEFANPPSDGHQTGLAIIVLREAGLPADDPRIQKGITWLLANQRESGRWWTRSLNTDKWHFITFSGTAYPLLALQMCDALPKVAAK</sequence>
<proteinExistence type="predicted"/>
<keyword evidence="4" id="KW-1185">Reference proteome</keyword>
<name>A0A5C6B702_9PLAN</name>
<gene>
    <name evidence="3" type="ORF">CA54_57580</name>
</gene>
<dbReference type="Proteomes" id="UP000320735">
    <property type="component" value="Unassembled WGS sequence"/>
</dbReference>
<dbReference type="InterPro" id="IPR008930">
    <property type="entry name" value="Terpenoid_cyclase/PrenylTrfase"/>
</dbReference>
<dbReference type="EMBL" id="SJPP01000003">
    <property type="protein sequence ID" value="TWU07352.1"/>
    <property type="molecule type" value="Genomic_DNA"/>
</dbReference>
<protein>
    <recommendedName>
        <fullName evidence="2">Squalene cyclase C-terminal domain-containing protein</fullName>
    </recommendedName>
</protein>
<keyword evidence="1" id="KW-0732">Signal</keyword>
<dbReference type="Pfam" id="PF13243">
    <property type="entry name" value="SQHop_cyclase_C"/>
    <property type="match status" value="1"/>
</dbReference>
<evidence type="ECO:0000313" key="3">
    <source>
        <dbReference type="EMBL" id="TWU07352.1"/>
    </source>
</evidence>
<feature type="domain" description="Squalene cyclase C-terminal" evidence="2">
    <location>
        <begin position="226"/>
        <end position="343"/>
    </location>
</feature>
<dbReference type="SUPFAM" id="SSF48239">
    <property type="entry name" value="Terpenoid cyclases/Protein prenyltransferases"/>
    <property type="match status" value="1"/>
</dbReference>
<reference evidence="3 4" key="1">
    <citation type="submission" date="2019-02" db="EMBL/GenBank/DDBJ databases">
        <title>Deep-cultivation of Planctomycetes and their phenomic and genomic characterization uncovers novel biology.</title>
        <authorList>
            <person name="Wiegand S."/>
            <person name="Jogler M."/>
            <person name="Boedeker C."/>
            <person name="Pinto D."/>
            <person name="Vollmers J."/>
            <person name="Rivas-Marin E."/>
            <person name="Kohn T."/>
            <person name="Peeters S.H."/>
            <person name="Heuer A."/>
            <person name="Rast P."/>
            <person name="Oberbeckmann S."/>
            <person name="Bunk B."/>
            <person name="Jeske O."/>
            <person name="Meyerdierks A."/>
            <person name="Storesund J.E."/>
            <person name="Kallscheuer N."/>
            <person name="Luecker S."/>
            <person name="Lage O.M."/>
            <person name="Pohl T."/>
            <person name="Merkel B.J."/>
            <person name="Hornburger P."/>
            <person name="Mueller R.-W."/>
            <person name="Bruemmer F."/>
            <person name="Labrenz M."/>
            <person name="Spormann A.M."/>
            <person name="Op Den Camp H."/>
            <person name="Overmann J."/>
            <person name="Amann R."/>
            <person name="Jetten M.S.M."/>
            <person name="Mascher T."/>
            <person name="Medema M.H."/>
            <person name="Devos D.P."/>
            <person name="Kaster A.-K."/>
            <person name="Ovreas L."/>
            <person name="Rohde M."/>
            <person name="Galperin M.Y."/>
            <person name="Jogler C."/>
        </authorList>
    </citation>
    <scope>NUCLEOTIDE SEQUENCE [LARGE SCALE GENOMIC DNA]</scope>
    <source>
        <strain evidence="3 4">CA54</strain>
    </source>
</reference>
<feature type="signal peptide" evidence="1">
    <location>
        <begin position="1"/>
        <end position="25"/>
    </location>
</feature>
<organism evidence="3 4">
    <name type="scientific">Symmachiella macrocystis</name>
    <dbReference type="NCBI Taxonomy" id="2527985"/>
    <lineage>
        <taxon>Bacteria</taxon>
        <taxon>Pseudomonadati</taxon>
        <taxon>Planctomycetota</taxon>
        <taxon>Planctomycetia</taxon>
        <taxon>Planctomycetales</taxon>
        <taxon>Planctomycetaceae</taxon>
        <taxon>Symmachiella</taxon>
    </lineage>
</organism>
<evidence type="ECO:0000259" key="2">
    <source>
        <dbReference type="Pfam" id="PF13243"/>
    </source>
</evidence>
<dbReference type="RefSeq" id="WP_197532878.1">
    <property type="nucleotide sequence ID" value="NZ_SJPP01000003.1"/>
</dbReference>
<accession>A0A5C6B702</accession>